<dbReference type="OrthoDB" id="6555763at2"/>
<dbReference type="InterPro" id="IPR011051">
    <property type="entry name" value="RmlC_Cupin_sf"/>
</dbReference>
<dbReference type="EMBL" id="QAON01000004">
    <property type="protein sequence ID" value="PTQ90039.1"/>
    <property type="molecule type" value="Genomic_DNA"/>
</dbReference>
<protein>
    <recommendedName>
        <fullName evidence="3">Cupin domain</fullName>
    </recommendedName>
</protein>
<dbReference type="AlphaFoldDB" id="A0A2T5J163"/>
<reference evidence="1 2" key="1">
    <citation type="submission" date="2018-04" db="EMBL/GenBank/DDBJ databases">
        <title>Genomic Encyclopedia of Archaeal and Bacterial Type Strains, Phase II (KMG-II): from individual species to whole genera.</title>
        <authorList>
            <person name="Goeker M."/>
        </authorList>
    </citation>
    <scope>NUCLEOTIDE SEQUENCE [LARGE SCALE GENOMIC DNA]</scope>
    <source>
        <strain evidence="1 2">DSM 5822</strain>
    </source>
</reference>
<dbReference type="Proteomes" id="UP000244223">
    <property type="component" value="Unassembled WGS sequence"/>
</dbReference>
<dbReference type="RefSeq" id="WP_107865039.1">
    <property type="nucleotide sequence ID" value="NZ_QAON01000004.1"/>
</dbReference>
<keyword evidence="2" id="KW-1185">Reference proteome</keyword>
<dbReference type="InterPro" id="IPR014710">
    <property type="entry name" value="RmlC-like_jellyroll"/>
</dbReference>
<comment type="caution">
    <text evidence="1">The sequence shown here is derived from an EMBL/GenBank/DDBJ whole genome shotgun (WGS) entry which is preliminary data.</text>
</comment>
<organism evidence="1 2">
    <name type="scientific">Agitococcus lubricus</name>
    <dbReference type="NCBI Taxonomy" id="1077255"/>
    <lineage>
        <taxon>Bacteria</taxon>
        <taxon>Pseudomonadati</taxon>
        <taxon>Pseudomonadota</taxon>
        <taxon>Gammaproteobacteria</taxon>
        <taxon>Moraxellales</taxon>
        <taxon>Moraxellaceae</taxon>
        <taxon>Agitococcus</taxon>
    </lineage>
</organism>
<gene>
    <name evidence="1" type="ORF">C8N29_10477</name>
</gene>
<proteinExistence type="predicted"/>
<accession>A0A2T5J163</accession>
<evidence type="ECO:0008006" key="3">
    <source>
        <dbReference type="Google" id="ProtNLM"/>
    </source>
</evidence>
<sequence length="106" mass="11660">MKVEHLDNMVKGWFVGDFNPVVFPSKDIEVAVKSYKAGDYEAPHYHKVATEITVIVSGEALMANRNCKAGDILTLEPGFITDFKAITDVVTVVVKSPSAKDDKYVV</sequence>
<evidence type="ECO:0000313" key="2">
    <source>
        <dbReference type="Proteomes" id="UP000244223"/>
    </source>
</evidence>
<name>A0A2T5J163_9GAMM</name>
<evidence type="ECO:0000313" key="1">
    <source>
        <dbReference type="EMBL" id="PTQ90039.1"/>
    </source>
</evidence>
<dbReference type="Gene3D" id="2.60.120.10">
    <property type="entry name" value="Jelly Rolls"/>
    <property type="match status" value="1"/>
</dbReference>
<dbReference type="SUPFAM" id="SSF51182">
    <property type="entry name" value="RmlC-like cupins"/>
    <property type="match status" value="1"/>
</dbReference>